<dbReference type="SUPFAM" id="SSF46785">
    <property type="entry name" value="Winged helix' DNA-binding domain"/>
    <property type="match status" value="1"/>
</dbReference>
<name>A0A1G5INQ7_9BACT</name>
<dbReference type="GO" id="GO:0006950">
    <property type="term" value="P:response to stress"/>
    <property type="evidence" value="ECO:0007669"/>
    <property type="project" value="TreeGrafter"/>
</dbReference>
<dbReference type="STRING" id="419481.SAMN05216233_12115"/>
<dbReference type="OrthoDB" id="5511415at2"/>
<dbReference type="InterPro" id="IPR000835">
    <property type="entry name" value="HTH_MarR-typ"/>
</dbReference>
<dbReference type="SMART" id="SM00347">
    <property type="entry name" value="HTH_MARR"/>
    <property type="match status" value="1"/>
</dbReference>
<dbReference type="InterPro" id="IPR036388">
    <property type="entry name" value="WH-like_DNA-bd_sf"/>
</dbReference>
<dbReference type="InterPro" id="IPR011991">
    <property type="entry name" value="ArsR-like_HTH"/>
</dbReference>
<accession>A0A1G5INQ7</accession>
<dbReference type="PANTHER" id="PTHR33164:SF99">
    <property type="entry name" value="MARR FAMILY REGULATORY PROTEIN"/>
    <property type="match status" value="1"/>
</dbReference>
<organism evidence="2 3">
    <name type="scientific">Desulfoluna spongiiphila</name>
    <dbReference type="NCBI Taxonomy" id="419481"/>
    <lineage>
        <taxon>Bacteria</taxon>
        <taxon>Pseudomonadati</taxon>
        <taxon>Thermodesulfobacteriota</taxon>
        <taxon>Desulfobacteria</taxon>
        <taxon>Desulfobacterales</taxon>
        <taxon>Desulfolunaceae</taxon>
        <taxon>Desulfoluna</taxon>
    </lineage>
</organism>
<reference evidence="2 3" key="1">
    <citation type="submission" date="2016-10" db="EMBL/GenBank/DDBJ databases">
        <authorList>
            <person name="de Groot N.N."/>
        </authorList>
    </citation>
    <scope>NUCLEOTIDE SEQUENCE [LARGE SCALE GENOMIC DNA]</scope>
    <source>
        <strain evidence="2 3">AA1</strain>
    </source>
</reference>
<evidence type="ECO:0000259" key="1">
    <source>
        <dbReference type="PROSITE" id="PS50995"/>
    </source>
</evidence>
<dbReference type="InterPro" id="IPR039422">
    <property type="entry name" value="MarR/SlyA-like"/>
</dbReference>
<dbReference type="GO" id="GO:0003700">
    <property type="term" value="F:DNA-binding transcription factor activity"/>
    <property type="evidence" value="ECO:0007669"/>
    <property type="project" value="InterPro"/>
</dbReference>
<sequence>MQHTKNGRTLTDLILEIFRVNGAIINTGNDLIKDLGLTSARWQVLGALTEGPATVSDIARHMGLSRQNVQRIANQLIKDGFIETKTNPAHRRAKLCSLSPSGKEAMNEITKRQMAWANEFSKNMNLEKLTTAVSEVKHIRENLTKSHEVIE</sequence>
<protein>
    <submittedName>
        <fullName evidence="2">Transcriptional regulator, MarR family</fullName>
    </submittedName>
</protein>
<feature type="domain" description="HTH marR-type" evidence="1">
    <location>
        <begin position="10"/>
        <end position="148"/>
    </location>
</feature>
<dbReference type="CDD" id="cd00090">
    <property type="entry name" value="HTH_ARSR"/>
    <property type="match status" value="1"/>
</dbReference>
<evidence type="ECO:0000313" key="3">
    <source>
        <dbReference type="Proteomes" id="UP000198870"/>
    </source>
</evidence>
<dbReference type="Gene3D" id="1.10.10.10">
    <property type="entry name" value="Winged helix-like DNA-binding domain superfamily/Winged helix DNA-binding domain"/>
    <property type="match status" value="1"/>
</dbReference>
<dbReference type="PROSITE" id="PS50995">
    <property type="entry name" value="HTH_MARR_2"/>
    <property type="match status" value="1"/>
</dbReference>
<proteinExistence type="predicted"/>
<dbReference type="InterPro" id="IPR036390">
    <property type="entry name" value="WH_DNA-bd_sf"/>
</dbReference>
<dbReference type="EMBL" id="FMUX01000021">
    <property type="protein sequence ID" value="SCY77702.1"/>
    <property type="molecule type" value="Genomic_DNA"/>
</dbReference>
<gene>
    <name evidence="2" type="ORF">SAMN05216233_12115</name>
</gene>
<evidence type="ECO:0000313" key="2">
    <source>
        <dbReference type="EMBL" id="SCY77702.1"/>
    </source>
</evidence>
<dbReference type="PANTHER" id="PTHR33164">
    <property type="entry name" value="TRANSCRIPTIONAL REGULATOR, MARR FAMILY"/>
    <property type="match status" value="1"/>
</dbReference>
<dbReference type="RefSeq" id="WP_092214064.1">
    <property type="nucleotide sequence ID" value="NZ_FMUX01000021.1"/>
</dbReference>
<dbReference type="Pfam" id="PF12802">
    <property type="entry name" value="MarR_2"/>
    <property type="match status" value="1"/>
</dbReference>
<keyword evidence="3" id="KW-1185">Reference proteome</keyword>
<dbReference type="Proteomes" id="UP000198870">
    <property type="component" value="Unassembled WGS sequence"/>
</dbReference>
<dbReference type="AlphaFoldDB" id="A0A1G5INQ7"/>